<evidence type="ECO:0000313" key="2">
    <source>
        <dbReference type="Proteomes" id="UP000055024"/>
    </source>
</evidence>
<name>A0A0V1GDQ9_9BILA</name>
<gene>
    <name evidence="1" type="ORF">T11_8187</name>
</gene>
<sequence length="31" mass="3636">MGDLRYISGNSQIKFLIFSQFPNSHILHCLR</sequence>
<reference evidence="1 2" key="1">
    <citation type="submission" date="2015-01" db="EMBL/GenBank/DDBJ databases">
        <title>Evolution of Trichinella species and genotypes.</title>
        <authorList>
            <person name="Korhonen P.K."/>
            <person name="Edoardo P."/>
            <person name="Giuseppe L.R."/>
            <person name="Gasser R.B."/>
        </authorList>
    </citation>
    <scope>NUCLEOTIDE SEQUENCE [LARGE SCALE GENOMIC DNA]</scope>
    <source>
        <strain evidence="1">ISS1029</strain>
    </source>
</reference>
<keyword evidence="2" id="KW-1185">Reference proteome</keyword>
<dbReference type="EMBL" id="JYDP01002900">
    <property type="protein sequence ID" value="KRY96358.1"/>
    <property type="molecule type" value="Genomic_DNA"/>
</dbReference>
<organism evidence="1 2">
    <name type="scientific">Trichinella zimbabwensis</name>
    <dbReference type="NCBI Taxonomy" id="268475"/>
    <lineage>
        <taxon>Eukaryota</taxon>
        <taxon>Metazoa</taxon>
        <taxon>Ecdysozoa</taxon>
        <taxon>Nematoda</taxon>
        <taxon>Enoplea</taxon>
        <taxon>Dorylaimia</taxon>
        <taxon>Trichinellida</taxon>
        <taxon>Trichinellidae</taxon>
        <taxon>Trichinella</taxon>
    </lineage>
</organism>
<protein>
    <submittedName>
        <fullName evidence="1">Uncharacterized protein</fullName>
    </submittedName>
</protein>
<accession>A0A0V1GDQ9</accession>
<proteinExistence type="predicted"/>
<comment type="caution">
    <text evidence="1">The sequence shown here is derived from an EMBL/GenBank/DDBJ whole genome shotgun (WGS) entry which is preliminary data.</text>
</comment>
<dbReference type="Proteomes" id="UP000055024">
    <property type="component" value="Unassembled WGS sequence"/>
</dbReference>
<dbReference type="AlphaFoldDB" id="A0A0V1GDQ9"/>
<evidence type="ECO:0000313" key="1">
    <source>
        <dbReference type="EMBL" id="KRY96358.1"/>
    </source>
</evidence>